<dbReference type="Pfam" id="PF07587">
    <property type="entry name" value="PSD1"/>
    <property type="match status" value="1"/>
</dbReference>
<dbReference type="Gene3D" id="2.60.120.200">
    <property type="match status" value="1"/>
</dbReference>
<reference evidence="4 5" key="1">
    <citation type="submission" date="2021-06" db="EMBL/GenBank/DDBJ databases">
        <title>Complete genome of Haloferula helveola possessing various polysaccharide degrading enzymes.</title>
        <authorList>
            <person name="Takami H."/>
            <person name="Huang C."/>
            <person name="Hamasaki K."/>
        </authorList>
    </citation>
    <scope>NUCLEOTIDE SEQUENCE [LARGE SCALE GENOMIC DNA]</scope>
    <source>
        <strain evidence="4 5">CN-1</strain>
    </source>
</reference>
<evidence type="ECO:0000256" key="2">
    <source>
        <dbReference type="ARBA" id="ARBA00023157"/>
    </source>
</evidence>
<dbReference type="SUPFAM" id="SSF49899">
    <property type="entry name" value="Concanavalin A-like lectins/glucanases"/>
    <property type="match status" value="1"/>
</dbReference>
<dbReference type="InterPro" id="IPR006558">
    <property type="entry name" value="LamG-like"/>
</dbReference>
<dbReference type="Pfam" id="PF07583">
    <property type="entry name" value="PSCyt2"/>
    <property type="match status" value="1"/>
</dbReference>
<organism evidence="4 5">
    <name type="scientific">Haloferula helveola</name>
    <dbReference type="NCBI Taxonomy" id="490095"/>
    <lineage>
        <taxon>Bacteria</taxon>
        <taxon>Pseudomonadati</taxon>
        <taxon>Verrucomicrobiota</taxon>
        <taxon>Verrucomicrobiia</taxon>
        <taxon>Verrucomicrobiales</taxon>
        <taxon>Verrucomicrobiaceae</taxon>
        <taxon>Haloferula</taxon>
    </lineage>
</organism>
<evidence type="ECO:0000259" key="3">
    <source>
        <dbReference type="SMART" id="SM00560"/>
    </source>
</evidence>
<evidence type="ECO:0000313" key="4">
    <source>
        <dbReference type="EMBL" id="BCX46604.1"/>
    </source>
</evidence>
<proteinExistence type="predicted"/>
<dbReference type="PANTHER" id="PTHR35889:SF3">
    <property type="entry name" value="F-BOX DOMAIN-CONTAINING PROTEIN"/>
    <property type="match status" value="1"/>
</dbReference>
<protein>
    <submittedName>
        <fullName evidence="4">Endo-inulinase</fullName>
    </submittedName>
</protein>
<dbReference type="InterPro" id="IPR011429">
    <property type="entry name" value="Cyt_c_Planctomycete-type"/>
</dbReference>
<dbReference type="PANTHER" id="PTHR35889">
    <property type="entry name" value="CYCLOINULO-OLIGOSACCHARIDE FRUCTANOTRANSFERASE-RELATED"/>
    <property type="match status" value="1"/>
</dbReference>
<dbReference type="Pfam" id="PF07635">
    <property type="entry name" value="PSCyt1"/>
    <property type="match status" value="1"/>
</dbReference>
<dbReference type="SMART" id="SM00560">
    <property type="entry name" value="LamGL"/>
    <property type="match status" value="1"/>
</dbReference>
<evidence type="ECO:0000256" key="1">
    <source>
        <dbReference type="ARBA" id="ARBA00022729"/>
    </source>
</evidence>
<dbReference type="Proteomes" id="UP001374893">
    <property type="component" value="Chromosome"/>
</dbReference>
<accession>A0ABM7R7B0</accession>
<keyword evidence="5" id="KW-1185">Reference proteome</keyword>
<dbReference type="InterPro" id="IPR011444">
    <property type="entry name" value="DUF1549"/>
</dbReference>
<dbReference type="InterPro" id="IPR013320">
    <property type="entry name" value="ConA-like_dom_sf"/>
</dbReference>
<sequence length="1048" mass="115333">MVSCEKSSLEAEASDGESVVAHALDVSFNFDVRPILSDKCFFCHGPDVANNKGGLRLDRAEDAYAALTESEGFAIIPGDPDGSQLWHRVNSDDPEEVMPPPESKLELTSDEKQILRAWIEQGAEYEPHWAFVPLPAEVEVPEAGDGWASSELDRFVAAGMAPHGLEPSPPADGLIWLRRVTFDLTGLPPTVEEIEAFEDSGMDSASREAVVERLLSSPTYGERMATPWLDAARYADSYGYQSDNLSVSWPYRDWVVRAFNDNLPYDEFLTWNLAGDLLPDATRDQRLASGFNRLHRMTNEGGSIAEEFLVEYAADRLHTAGTAIYGLTMECSRCHDHKYDPITMRDYYGMLGFFNSIAENGLYSHAAVTPSPSLLLPTEAQETALTAARTRLAELEQATESIAKSREQAFADWLVLPAKEPVLPDLVGHFPFDVGNDNELPNVAPGAKQHAKRNGLPGAEGAKGGAVALNGDVGIVIPGFHKVDRWDAVTHSMWIYDGERNESPVVVLQRTYGTDVGYNGYDLMLENGHLSARWFRVWPGNAVGIRTKTAIPAKQWTQVTWTYDGSSSADGIRIYIDGSEVETELLADGPMKKKVGIGTYGRGDYTIGSRFRDLGFAGGRVDDFQVFSRALSPVEVADLHNGSSLASALAAGRADELRDYYLTAVDAEFRSHLGALREARKAVVDAEEGVVEVAVMEEIRPPKPTFILDRGEYDAPTGDPVPRIVPDFLPPMDDELPRDRLGLARWTTDPNHPLTARVFVNRMWKEFFGRGIVKSIENFGVQSDLPSHPELLDWLARDFVSNGWDVKRLCQQIVLSSTYGQSSRASADGLEKDPENVYLARGPSRRLSAEMIRDMALAGSGLLEDTRGGPPVSPYQPGGDLWRESNGMSPPFRQSTGKALHRRSLYSVWKRTAPLPNMMAFDATSREVCTVDRAQTNTPLQALVLLNDVQFVEASRKLAEEALADGTVEIDTLMLRWAGRPPDDQEKALLQELYDEQLEIFKADPEGAKKLLKSGESPAASDADPATLAAATVVAQAVLNLDATIWKR</sequence>
<feature type="domain" description="LamG-like jellyroll fold" evidence="3">
    <location>
        <begin position="487"/>
        <end position="634"/>
    </location>
</feature>
<dbReference type="Pfam" id="PF13385">
    <property type="entry name" value="Laminin_G_3"/>
    <property type="match status" value="1"/>
</dbReference>
<dbReference type="InterPro" id="IPR036909">
    <property type="entry name" value="Cyt_c-like_dom_sf"/>
</dbReference>
<dbReference type="SUPFAM" id="SSF46626">
    <property type="entry name" value="Cytochrome c"/>
    <property type="match status" value="1"/>
</dbReference>
<keyword evidence="1" id="KW-0732">Signal</keyword>
<name>A0ABM7R7B0_9BACT</name>
<dbReference type="EMBL" id="AP024702">
    <property type="protein sequence ID" value="BCX46604.1"/>
    <property type="molecule type" value="Genomic_DNA"/>
</dbReference>
<dbReference type="InterPro" id="IPR022655">
    <property type="entry name" value="DUF1553"/>
</dbReference>
<evidence type="ECO:0000313" key="5">
    <source>
        <dbReference type="Proteomes" id="UP001374893"/>
    </source>
</evidence>
<gene>
    <name evidence="4" type="ORF">HAHE_05120</name>
</gene>
<keyword evidence="2" id="KW-1015">Disulfide bond</keyword>